<dbReference type="PIRSF" id="PIRSF016578">
    <property type="entry name" value="HsaA"/>
    <property type="match status" value="1"/>
</dbReference>
<evidence type="ECO:0000256" key="1">
    <source>
        <dbReference type="ARBA" id="ARBA00023002"/>
    </source>
</evidence>
<evidence type="ECO:0000313" key="4">
    <source>
        <dbReference type="Proteomes" id="UP000199564"/>
    </source>
</evidence>
<reference evidence="4" key="1">
    <citation type="submission" date="2016-10" db="EMBL/GenBank/DDBJ databases">
        <authorList>
            <person name="Varghese N."/>
            <person name="Submissions S."/>
        </authorList>
    </citation>
    <scope>NUCLEOTIDE SEQUENCE [LARGE SCALE GENOMIC DNA]</scope>
    <source>
        <strain evidence="4">DSM 15282</strain>
    </source>
</reference>
<evidence type="ECO:0000259" key="2">
    <source>
        <dbReference type="Pfam" id="PF08028"/>
    </source>
</evidence>
<dbReference type="AlphaFoldDB" id="A0A1I5IJ28"/>
<dbReference type="EMBL" id="FOVW01000009">
    <property type="protein sequence ID" value="SFO60210.1"/>
    <property type="molecule type" value="Genomic_DNA"/>
</dbReference>
<keyword evidence="1" id="KW-0560">Oxidoreductase</keyword>
<dbReference type="Gene3D" id="1.20.140.10">
    <property type="entry name" value="Butyryl-CoA Dehydrogenase, subunit A, domain 3"/>
    <property type="match status" value="1"/>
</dbReference>
<organism evidence="3 4">
    <name type="scientific">Algoriphagus ornithinivorans</name>
    <dbReference type="NCBI Taxonomy" id="226506"/>
    <lineage>
        <taxon>Bacteria</taxon>
        <taxon>Pseudomonadati</taxon>
        <taxon>Bacteroidota</taxon>
        <taxon>Cytophagia</taxon>
        <taxon>Cytophagales</taxon>
        <taxon>Cyclobacteriaceae</taxon>
        <taxon>Algoriphagus</taxon>
    </lineage>
</organism>
<dbReference type="InterPro" id="IPR009100">
    <property type="entry name" value="AcylCoA_DH/oxidase_NM_dom_sf"/>
</dbReference>
<keyword evidence="4" id="KW-1185">Reference proteome</keyword>
<proteinExistence type="predicted"/>
<dbReference type="Proteomes" id="UP000199564">
    <property type="component" value="Unassembled WGS sequence"/>
</dbReference>
<dbReference type="Gene3D" id="1.10.540.10">
    <property type="entry name" value="Acyl-CoA dehydrogenase/oxidase, N-terminal domain"/>
    <property type="match status" value="1"/>
</dbReference>
<dbReference type="GO" id="GO:0050660">
    <property type="term" value="F:flavin adenine dinucleotide binding"/>
    <property type="evidence" value="ECO:0007669"/>
    <property type="project" value="InterPro"/>
</dbReference>
<dbReference type="GO" id="GO:0016627">
    <property type="term" value="F:oxidoreductase activity, acting on the CH-CH group of donors"/>
    <property type="evidence" value="ECO:0007669"/>
    <property type="project" value="InterPro"/>
</dbReference>
<sequence length="356" mass="39902">MNSKLFDSTSAAQAEKLGRLLPEWIAEIEREKLFQLFVPKRLGGLGLTLSQGLMVEEKLAKLDGSLGWTVTLCAGALWFVGFLDQKLIEETFPNTQLCFAGSGHVGGRAVKTEKGYRVSGHWTYASGALHASHLTANCEIWDNGEQVMNSNGEPLIYAFILKKEEVRILDSWHYMGMIATGSYAFNCENIDVPFQREFQILPESASLPDPIFQYPFLQLAEATLAVNILGISLHLQELIRESFWKRIEKKHFSENQLAYANQLFEDTAVQLGKVKVALYGAVEKSWSELERNGAIKDNTLQEVSKMSRALVQVARTCNASIYPLAGLEAAKSDSELNRVWRDFNTVSQHSLLTFPF</sequence>
<accession>A0A1I5IJ28</accession>
<dbReference type="Pfam" id="PF08028">
    <property type="entry name" value="Acyl-CoA_dh_2"/>
    <property type="match status" value="1"/>
</dbReference>
<feature type="domain" description="Acyl-CoA dehydrogenase C-terminal" evidence="2">
    <location>
        <begin position="268"/>
        <end position="352"/>
    </location>
</feature>
<protein>
    <submittedName>
        <fullName evidence="3">Acyl-CoA dehydrogenase</fullName>
    </submittedName>
</protein>
<dbReference type="Gene3D" id="2.40.110.10">
    <property type="entry name" value="Butyryl-CoA Dehydrogenase, subunit A, domain 2"/>
    <property type="match status" value="1"/>
</dbReference>
<dbReference type="RefSeq" id="WP_091655001.1">
    <property type="nucleotide sequence ID" value="NZ_FOVW01000009.1"/>
</dbReference>
<dbReference type="STRING" id="226506.SAMN04488519_1093"/>
<name>A0A1I5IJ28_9BACT</name>
<dbReference type="InterPro" id="IPR046373">
    <property type="entry name" value="Acyl-CoA_Oxase/DH_mid-dom_sf"/>
</dbReference>
<dbReference type="InterPro" id="IPR037069">
    <property type="entry name" value="AcylCoA_DH/ox_N_sf"/>
</dbReference>
<gene>
    <name evidence="3" type="ORF">SAMN04488519_1093</name>
</gene>
<evidence type="ECO:0000313" key="3">
    <source>
        <dbReference type="EMBL" id="SFO60210.1"/>
    </source>
</evidence>
<dbReference type="SUPFAM" id="SSF56645">
    <property type="entry name" value="Acyl-CoA dehydrogenase NM domain-like"/>
    <property type="match status" value="1"/>
</dbReference>
<dbReference type="InterPro" id="IPR013107">
    <property type="entry name" value="Acyl-CoA_DH_C"/>
</dbReference>